<dbReference type="Gene3D" id="3.20.20.70">
    <property type="entry name" value="Aldolase class I"/>
    <property type="match status" value="1"/>
</dbReference>
<comment type="similarity">
    <text evidence="3">Belongs to the KHG/KDPG aldolase family.</text>
</comment>
<comment type="pathway">
    <text evidence="2">Carbohydrate acid metabolism; 2-dehydro-3-deoxy-D-gluconate degradation; D-glyceraldehyde 3-phosphate and pyruvate from 2-dehydro-3-deoxy-D-gluconate: step 2/2.</text>
</comment>
<dbReference type="PROSITE" id="PS00159">
    <property type="entry name" value="ALDOLASE_KDPG_KHG_1"/>
    <property type="match status" value="1"/>
</dbReference>
<evidence type="ECO:0000256" key="2">
    <source>
        <dbReference type="ARBA" id="ARBA00004736"/>
    </source>
</evidence>
<name>A0A381XJV7_9ZZZZ</name>
<dbReference type="InterPro" id="IPR031337">
    <property type="entry name" value="KDPG/KHG_AS_1"/>
</dbReference>
<dbReference type="SUPFAM" id="SSF51569">
    <property type="entry name" value="Aldolase"/>
    <property type="match status" value="1"/>
</dbReference>
<gene>
    <name evidence="8" type="ORF">METZ01_LOCUS117872</name>
</gene>
<dbReference type="InterPro" id="IPR000887">
    <property type="entry name" value="Aldlse_KDPG_KHG"/>
</dbReference>
<evidence type="ECO:0000256" key="3">
    <source>
        <dbReference type="ARBA" id="ARBA00006906"/>
    </source>
</evidence>
<sequence length="79" mass="8330">MAMRTIEEVMNLAPVIPVLTIKRAEHAVPLARALLAGGLRVLEITLRTDVALDAVRAIAQSVPDAVPGVGTVTTPEDFS</sequence>
<accession>A0A381XJV7</accession>
<evidence type="ECO:0000313" key="8">
    <source>
        <dbReference type="EMBL" id="SVA65018.1"/>
    </source>
</evidence>
<dbReference type="InterPro" id="IPR013785">
    <property type="entry name" value="Aldolase_TIM"/>
</dbReference>
<evidence type="ECO:0000256" key="7">
    <source>
        <dbReference type="ARBA" id="ARBA00023277"/>
    </source>
</evidence>
<evidence type="ECO:0000256" key="4">
    <source>
        <dbReference type="ARBA" id="ARBA00011233"/>
    </source>
</evidence>
<dbReference type="EC" id="4.1.2.14" evidence="5"/>
<evidence type="ECO:0000256" key="6">
    <source>
        <dbReference type="ARBA" id="ARBA00023239"/>
    </source>
</evidence>
<keyword evidence="6" id="KW-0456">Lyase</keyword>
<keyword evidence="7" id="KW-0119">Carbohydrate metabolism</keyword>
<reference evidence="8" key="1">
    <citation type="submission" date="2018-05" db="EMBL/GenBank/DDBJ databases">
        <authorList>
            <person name="Lanie J.A."/>
            <person name="Ng W.-L."/>
            <person name="Kazmierczak K.M."/>
            <person name="Andrzejewski T.M."/>
            <person name="Davidsen T.M."/>
            <person name="Wayne K.J."/>
            <person name="Tettelin H."/>
            <person name="Glass J.I."/>
            <person name="Rusch D."/>
            <person name="Podicherti R."/>
            <person name="Tsui H.-C.T."/>
            <person name="Winkler M.E."/>
        </authorList>
    </citation>
    <scope>NUCLEOTIDE SEQUENCE</scope>
</reference>
<evidence type="ECO:0000256" key="5">
    <source>
        <dbReference type="ARBA" id="ARBA00013063"/>
    </source>
</evidence>
<feature type="non-terminal residue" evidence="8">
    <location>
        <position position="79"/>
    </location>
</feature>
<protein>
    <recommendedName>
        <fullName evidence="5">2-dehydro-3-deoxy-phosphogluconate aldolase</fullName>
        <ecNumber evidence="5">4.1.2.14</ecNumber>
    </recommendedName>
</protein>
<dbReference type="Pfam" id="PF01081">
    <property type="entry name" value="Aldolase"/>
    <property type="match status" value="1"/>
</dbReference>
<dbReference type="EMBL" id="UINC01015441">
    <property type="protein sequence ID" value="SVA65018.1"/>
    <property type="molecule type" value="Genomic_DNA"/>
</dbReference>
<dbReference type="GO" id="GO:0008675">
    <property type="term" value="F:2-dehydro-3-deoxy-phosphogluconate aldolase activity"/>
    <property type="evidence" value="ECO:0007669"/>
    <property type="project" value="UniProtKB-EC"/>
</dbReference>
<dbReference type="PANTHER" id="PTHR30246">
    <property type="entry name" value="2-KETO-3-DEOXY-6-PHOSPHOGLUCONATE ALDOLASE"/>
    <property type="match status" value="1"/>
</dbReference>
<comment type="subunit">
    <text evidence="4">Homotrimer.</text>
</comment>
<comment type="catalytic activity">
    <reaction evidence="1">
        <text>2-dehydro-3-deoxy-6-phospho-D-gluconate = D-glyceraldehyde 3-phosphate + pyruvate</text>
        <dbReference type="Rhea" id="RHEA:17089"/>
        <dbReference type="ChEBI" id="CHEBI:15361"/>
        <dbReference type="ChEBI" id="CHEBI:57569"/>
        <dbReference type="ChEBI" id="CHEBI:59776"/>
        <dbReference type="EC" id="4.1.2.14"/>
    </reaction>
</comment>
<proteinExistence type="inferred from homology"/>
<dbReference type="PANTHER" id="PTHR30246:SF1">
    <property type="entry name" value="2-DEHYDRO-3-DEOXY-6-PHOSPHOGALACTONATE ALDOLASE-RELATED"/>
    <property type="match status" value="1"/>
</dbReference>
<dbReference type="AlphaFoldDB" id="A0A381XJV7"/>
<evidence type="ECO:0000256" key="1">
    <source>
        <dbReference type="ARBA" id="ARBA00000654"/>
    </source>
</evidence>
<organism evidence="8">
    <name type="scientific">marine metagenome</name>
    <dbReference type="NCBI Taxonomy" id="408172"/>
    <lineage>
        <taxon>unclassified sequences</taxon>
        <taxon>metagenomes</taxon>
        <taxon>ecological metagenomes</taxon>
    </lineage>
</organism>